<organism evidence="1 2">
    <name type="scientific">Stylosanthes scabra</name>
    <dbReference type="NCBI Taxonomy" id="79078"/>
    <lineage>
        <taxon>Eukaryota</taxon>
        <taxon>Viridiplantae</taxon>
        <taxon>Streptophyta</taxon>
        <taxon>Embryophyta</taxon>
        <taxon>Tracheophyta</taxon>
        <taxon>Spermatophyta</taxon>
        <taxon>Magnoliopsida</taxon>
        <taxon>eudicotyledons</taxon>
        <taxon>Gunneridae</taxon>
        <taxon>Pentapetalae</taxon>
        <taxon>rosids</taxon>
        <taxon>fabids</taxon>
        <taxon>Fabales</taxon>
        <taxon>Fabaceae</taxon>
        <taxon>Papilionoideae</taxon>
        <taxon>50 kb inversion clade</taxon>
        <taxon>dalbergioids sensu lato</taxon>
        <taxon>Dalbergieae</taxon>
        <taxon>Pterocarpus clade</taxon>
        <taxon>Stylosanthes</taxon>
    </lineage>
</organism>
<dbReference type="Proteomes" id="UP001341840">
    <property type="component" value="Unassembled WGS sequence"/>
</dbReference>
<sequence length="132" mass="14543">MMLMHHQVSVLSDLGRVRPVGSTKSCSPVDSGYKRDIPAKGSRNRFEWGSSPKALNDHLFLSQQCNLFWVMGSSPLILATGKVMTLHGNVQECTDVLDGVRVALTWTDVMTVVAEKPYLGFIPSSHQAREAN</sequence>
<keyword evidence="2" id="KW-1185">Reference proteome</keyword>
<accession>A0ABU6XS29</accession>
<protein>
    <submittedName>
        <fullName evidence="1">Uncharacterized protein</fullName>
    </submittedName>
</protein>
<gene>
    <name evidence="1" type="ORF">PIB30_091004</name>
</gene>
<evidence type="ECO:0000313" key="1">
    <source>
        <dbReference type="EMBL" id="MED6201027.1"/>
    </source>
</evidence>
<comment type="caution">
    <text evidence="1">The sequence shown here is derived from an EMBL/GenBank/DDBJ whole genome shotgun (WGS) entry which is preliminary data.</text>
</comment>
<proteinExistence type="predicted"/>
<evidence type="ECO:0000313" key="2">
    <source>
        <dbReference type="Proteomes" id="UP001341840"/>
    </source>
</evidence>
<reference evidence="1 2" key="1">
    <citation type="journal article" date="2023" name="Plants (Basel)">
        <title>Bridging the Gap: Combining Genomics and Transcriptomics Approaches to Understand Stylosanthes scabra, an Orphan Legume from the Brazilian Caatinga.</title>
        <authorList>
            <person name="Ferreira-Neto J.R.C."/>
            <person name="da Silva M.D."/>
            <person name="Binneck E."/>
            <person name="de Melo N.F."/>
            <person name="da Silva R.H."/>
            <person name="de Melo A.L.T.M."/>
            <person name="Pandolfi V."/>
            <person name="Bustamante F.O."/>
            <person name="Brasileiro-Vidal A.C."/>
            <person name="Benko-Iseppon A.M."/>
        </authorList>
    </citation>
    <scope>NUCLEOTIDE SEQUENCE [LARGE SCALE GENOMIC DNA]</scope>
    <source>
        <tissue evidence="1">Leaves</tissue>
    </source>
</reference>
<name>A0ABU6XS29_9FABA</name>
<dbReference type="EMBL" id="JASCZI010213238">
    <property type="protein sequence ID" value="MED6201027.1"/>
    <property type="molecule type" value="Genomic_DNA"/>
</dbReference>